<comment type="caution">
    <text evidence="1">The sequence shown here is derived from an EMBL/GenBank/DDBJ whole genome shotgun (WGS) entry which is preliminary data.</text>
</comment>
<keyword evidence="2" id="KW-1185">Reference proteome</keyword>
<evidence type="ECO:0000313" key="2">
    <source>
        <dbReference type="Proteomes" id="UP001501391"/>
    </source>
</evidence>
<proteinExistence type="predicted"/>
<dbReference type="Proteomes" id="UP001501391">
    <property type="component" value="Unassembled WGS sequence"/>
</dbReference>
<dbReference type="InterPro" id="IPR009351">
    <property type="entry name" value="AlkZ-like"/>
</dbReference>
<keyword evidence="1" id="KW-0238">DNA-binding</keyword>
<name>A0ABN3BF69_9ACTN</name>
<evidence type="ECO:0000313" key="1">
    <source>
        <dbReference type="EMBL" id="GAA2194125.1"/>
    </source>
</evidence>
<sequence>MSTAQGPVLSARALNRALIHRQLLAQRSTLSPAQAITHLVGLQAQAPNPPYIGLWTRLADFAVEDLAALVRERKVVRIALMRSTIHLVTDDDCLALRPLLAEMLARTVKGQFGRQVAGLDTDEIAKLGTELAEARTLTFAELGALMAERWAGYDANALAQTVRNLVPLVQVPPRGLWGHSGQAAHTTAERWLGRGLDTNASIDTYVRRYLAAFGPASVKDMQKWSGLTRLREAFTRLGPALRTYRDETGTVLYDLDGTRLPDPDEELPARYLPEFDNILLSHADRERIMAPEYRPRVFTSNGIIRATFLIDGFVRGLWRIDRVKEAATLVVQPFAPLARRDVAELTEEGERLLSFAASEAGRRDIRFEPVG</sequence>
<protein>
    <submittedName>
        <fullName evidence="1">Winged helix DNA-binding domain-containing protein</fullName>
    </submittedName>
</protein>
<gene>
    <name evidence="1" type="ORF">GCM10009787_18820</name>
</gene>
<dbReference type="RefSeq" id="WP_346162480.1">
    <property type="nucleotide sequence ID" value="NZ_BAAAOQ010000005.1"/>
</dbReference>
<dbReference type="PANTHER" id="PTHR38479">
    <property type="entry name" value="LMO0824 PROTEIN"/>
    <property type="match status" value="1"/>
</dbReference>
<accession>A0ABN3BF69</accession>
<dbReference type="Pfam" id="PF06224">
    <property type="entry name" value="AlkZ-like"/>
    <property type="match status" value="1"/>
</dbReference>
<dbReference type="GO" id="GO:0003677">
    <property type="term" value="F:DNA binding"/>
    <property type="evidence" value="ECO:0007669"/>
    <property type="project" value="UniProtKB-KW"/>
</dbReference>
<dbReference type="PANTHER" id="PTHR38479:SF2">
    <property type="entry name" value="WINGED HELIX DNA-BINDING DOMAIN-CONTAINING PROTEIN"/>
    <property type="match status" value="1"/>
</dbReference>
<reference evidence="1 2" key="1">
    <citation type="journal article" date="2019" name="Int. J. Syst. Evol. Microbiol.">
        <title>The Global Catalogue of Microorganisms (GCM) 10K type strain sequencing project: providing services to taxonomists for standard genome sequencing and annotation.</title>
        <authorList>
            <consortium name="The Broad Institute Genomics Platform"/>
            <consortium name="The Broad Institute Genome Sequencing Center for Infectious Disease"/>
            <person name="Wu L."/>
            <person name="Ma J."/>
        </authorList>
    </citation>
    <scope>NUCLEOTIDE SEQUENCE [LARGE SCALE GENOMIC DNA]</scope>
    <source>
        <strain evidence="1 2">JCM 14924</strain>
    </source>
</reference>
<organism evidence="1 2">
    <name type="scientific">Streptomyces bangladeshensis</name>
    <dbReference type="NCBI Taxonomy" id="295352"/>
    <lineage>
        <taxon>Bacteria</taxon>
        <taxon>Bacillati</taxon>
        <taxon>Actinomycetota</taxon>
        <taxon>Actinomycetes</taxon>
        <taxon>Kitasatosporales</taxon>
        <taxon>Streptomycetaceae</taxon>
        <taxon>Streptomyces</taxon>
    </lineage>
</organism>
<dbReference type="EMBL" id="BAAAOQ010000005">
    <property type="protein sequence ID" value="GAA2194125.1"/>
    <property type="molecule type" value="Genomic_DNA"/>
</dbReference>